<protein>
    <submittedName>
        <fullName evidence="1">Uncharacterized protein</fullName>
    </submittedName>
</protein>
<proteinExistence type="predicted"/>
<gene>
    <name evidence="1" type="ORF">MELLADRAFT_63439</name>
</gene>
<dbReference type="Proteomes" id="UP000001072">
    <property type="component" value="Unassembled WGS sequence"/>
</dbReference>
<dbReference type="VEuPathDB" id="FungiDB:MELLADRAFT_63439"/>
<keyword evidence="2" id="KW-1185">Reference proteome</keyword>
<reference evidence="2" key="1">
    <citation type="journal article" date="2011" name="Proc. Natl. Acad. Sci. U.S.A.">
        <title>Obligate biotrophy features unraveled by the genomic analysis of rust fungi.</title>
        <authorList>
            <person name="Duplessis S."/>
            <person name="Cuomo C.A."/>
            <person name="Lin Y.-C."/>
            <person name="Aerts A."/>
            <person name="Tisserant E."/>
            <person name="Veneault-Fourrey C."/>
            <person name="Joly D.L."/>
            <person name="Hacquard S."/>
            <person name="Amselem J."/>
            <person name="Cantarel B.L."/>
            <person name="Chiu R."/>
            <person name="Coutinho P.M."/>
            <person name="Feau N."/>
            <person name="Field M."/>
            <person name="Frey P."/>
            <person name="Gelhaye E."/>
            <person name="Goldberg J."/>
            <person name="Grabherr M.G."/>
            <person name="Kodira C.D."/>
            <person name="Kohler A."/>
            <person name="Kuees U."/>
            <person name="Lindquist E.A."/>
            <person name="Lucas S.M."/>
            <person name="Mago R."/>
            <person name="Mauceli E."/>
            <person name="Morin E."/>
            <person name="Murat C."/>
            <person name="Pangilinan J.L."/>
            <person name="Park R."/>
            <person name="Pearson M."/>
            <person name="Quesneville H."/>
            <person name="Rouhier N."/>
            <person name="Sakthikumar S."/>
            <person name="Salamov A.A."/>
            <person name="Schmutz J."/>
            <person name="Selles B."/>
            <person name="Shapiro H."/>
            <person name="Tanguay P."/>
            <person name="Tuskan G.A."/>
            <person name="Henrissat B."/>
            <person name="Van de Peer Y."/>
            <person name="Rouze P."/>
            <person name="Ellis J.G."/>
            <person name="Dodds P.N."/>
            <person name="Schein J.E."/>
            <person name="Zhong S."/>
            <person name="Hamelin R.C."/>
            <person name="Grigoriev I.V."/>
            <person name="Szabo L.J."/>
            <person name="Martin F."/>
        </authorList>
    </citation>
    <scope>NUCLEOTIDE SEQUENCE [LARGE SCALE GENOMIC DNA]</scope>
    <source>
        <strain evidence="2">98AG31 / pathotype 3-4-7</strain>
    </source>
</reference>
<accession>F4RMM7</accession>
<organism evidence="2">
    <name type="scientific">Melampsora larici-populina (strain 98AG31 / pathotype 3-4-7)</name>
    <name type="common">Poplar leaf rust fungus</name>
    <dbReference type="NCBI Taxonomy" id="747676"/>
    <lineage>
        <taxon>Eukaryota</taxon>
        <taxon>Fungi</taxon>
        <taxon>Dikarya</taxon>
        <taxon>Basidiomycota</taxon>
        <taxon>Pucciniomycotina</taxon>
        <taxon>Pucciniomycetes</taxon>
        <taxon>Pucciniales</taxon>
        <taxon>Melampsoraceae</taxon>
        <taxon>Melampsora</taxon>
    </lineage>
</organism>
<evidence type="ECO:0000313" key="1">
    <source>
        <dbReference type="EMBL" id="EGG06354.1"/>
    </source>
</evidence>
<dbReference type="OrthoDB" id="2506785at2759"/>
<dbReference type="GeneID" id="18930093"/>
<dbReference type="HOGENOM" id="CLU_063271_1_0_1"/>
<dbReference type="EMBL" id="GL883109">
    <property type="protein sequence ID" value="EGG06354.1"/>
    <property type="molecule type" value="Genomic_DNA"/>
</dbReference>
<dbReference type="InParanoid" id="F4RMM7"/>
<evidence type="ECO:0000313" key="2">
    <source>
        <dbReference type="Proteomes" id="UP000001072"/>
    </source>
</evidence>
<dbReference type="RefSeq" id="XP_007410592.1">
    <property type="nucleotide sequence ID" value="XM_007410530.1"/>
</dbReference>
<dbReference type="AlphaFoldDB" id="F4RMM7"/>
<sequence length="329" mass="36430">MAKILLMTNNDHMDALALTSLCLRVALAVDLQYGYVPLDVAALDVREETKQQHKAGMVECDCSTCQLAEAEGLWLTHPAITNEKIDSSLDMNKSKLAQLVEDLPDPPPPPTVEVRTVAMVCGSDDPVLDAPWLKGLVTWLEHMFISFFYITVTEPLDLGLDDYFGRNMAWNVTKNIDIIAQPSNFELVLGTWPIPGQFDHLFVAFSQWQNKFCTDAAIGEASTQGAAAYQANSSNKIPQSFKGAQMAKDRAEEEKRVLKVAHKKGKEAEAVAKVVAQEQCKKDKKSAIAHKLSQKESVIKNHNVMTGQKNSKDYHPKCLKCVAEENLEG</sequence>
<name>F4RMM7_MELLP</name>
<dbReference type="KEGG" id="mlr:MELLADRAFT_63439"/>